<sequence>MALKTTSGSPALPASPTSSKDERHAELAWLEVSTIDEILDLSLPLANSALSQLSASTGRRAKWTIYLSSWTPGWLNSTTEHPTVRIRLRI</sequence>
<evidence type="ECO:0000313" key="2">
    <source>
        <dbReference type="EMBL" id="KAK4118029.1"/>
    </source>
</evidence>
<reference evidence="2" key="1">
    <citation type="journal article" date="2023" name="Mol. Phylogenet. Evol.">
        <title>Genome-scale phylogeny and comparative genomics of the fungal order Sordariales.</title>
        <authorList>
            <person name="Hensen N."/>
            <person name="Bonometti L."/>
            <person name="Westerberg I."/>
            <person name="Brannstrom I.O."/>
            <person name="Guillou S."/>
            <person name="Cros-Aarteil S."/>
            <person name="Calhoun S."/>
            <person name="Haridas S."/>
            <person name="Kuo A."/>
            <person name="Mondo S."/>
            <person name="Pangilinan J."/>
            <person name="Riley R."/>
            <person name="LaButti K."/>
            <person name="Andreopoulos B."/>
            <person name="Lipzen A."/>
            <person name="Chen C."/>
            <person name="Yan M."/>
            <person name="Daum C."/>
            <person name="Ng V."/>
            <person name="Clum A."/>
            <person name="Steindorff A."/>
            <person name="Ohm R.A."/>
            <person name="Martin F."/>
            <person name="Silar P."/>
            <person name="Natvig D.O."/>
            <person name="Lalanne C."/>
            <person name="Gautier V."/>
            <person name="Ament-Velasquez S.L."/>
            <person name="Kruys A."/>
            <person name="Hutchinson M.I."/>
            <person name="Powell A.J."/>
            <person name="Barry K."/>
            <person name="Miller A.N."/>
            <person name="Grigoriev I.V."/>
            <person name="Debuchy R."/>
            <person name="Gladieux P."/>
            <person name="Hiltunen Thoren M."/>
            <person name="Johannesson H."/>
        </authorList>
    </citation>
    <scope>NUCLEOTIDE SEQUENCE</scope>
    <source>
        <strain evidence="2">CBS 731.68</strain>
    </source>
</reference>
<reference evidence="2" key="2">
    <citation type="submission" date="2023-05" db="EMBL/GenBank/DDBJ databases">
        <authorList>
            <consortium name="Lawrence Berkeley National Laboratory"/>
            <person name="Steindorff A."/>
            <person name="Hensen N."/>
            <person name="Bonometti L."/>
            <person name="Westerberg I."/>
            <person name="Brannstrom I.O."/>
            <person name="Guillou S."/>
            <person name="Cros-Aarteil S."/>
            <person name="Calhoun S."/>
            <person name="Haridas S."/>
            <person name="Kuo A."/>
            <person name="Mondo S."/>
            <person name="Pangilinan J."/>
            <person name="Riley R."/>
            <person name="Labutti K."/>
            <person name="Andreopoulos B."/>
            <person name="Lipzen A."/>
            <person name="Chen C."/>
            <person name="Yanf M."/>
            <person name="Daum C."/>
            <person name="Ng V."/>
            <person name="Clum A."/>
            <person name="Ohm R."/>
            <person name="Martin F."/>
            <person name="Silar P."/>
            <person name="Natvig D."/>
            <person name="Lalanne C."/>
            <person name="Gautier V."/>
            <person name="Ament-Velasquez S.L."/>
            <person name="Kruys A."/>
            <person name="Hutchinson M.I."/>
            <person name="Powell A.J."/>
            <person name="Barry K."/>
            <person name="Miller A.N."/>
            <person name="Grigoriev I.V."/>
            <person name="Debuchy R."/>
            <person name="Gladieux P."/>
            <person name="Thoren M.H."/>
            <person name="Johannesson H."/>
        </authorList>
    </citation>
    <scope>NUCLEOTIDE SEQUENCE</scope>
    <source>
        <strain evidence="2">CBS 731.68</strain>
    </source>
</reference>
<name>A0AAN6YZ32_9PEZI</name>
<proteinExistence type="predicted"/>
<dbReference type="Proteomes" id="UP001302602">
    <property type="component" value="Unassembled WGS sequence"/>
</dbReference>
<dbReference type="RefSeq" id="XP_062641802.1">
    <property type="nucleotide sequence ID" value="XM_062794211.1"/>
</dbReference>
<evidence type="ECO:0000313" key="3">
    <source>
        <dbReference type="Proteomes" id="UP001302602"/>
    </source>
</evidence>
<organism evidence="2 3">
    <name type="scientific">Parathielavia appendiculata</name>
    <dbReference type="NCBI Taxonomy" id="2587402"/>
    <lineage>
        <taxon>Eukaryota</taxon>
        <taxon>Fungi</taxon>
        <taxon>Dikarya</taxon>
        <taxon>Ascomycota</taxon>
        <taxon>Pezizomycotina</taxon>
        <taxon>Sordariomycetes</taxon>
        <taxon>Sordariomycetidae</taxon>
        <taxon>Sordariales</taxon>
        <taxon>Chaetomiaceae</taxon>
        <taxon>Parathielavia</taxon>
    </lineage>
</organism>
<evidence type="ECO:0000256" key="1">
    <source>
        <dbReference type="SAM" id="MobiDB-lite"/>
    </source>
</evidence>
<dbReference type="GeneID" id="87830980"/>
<feature type="region of interest" description="Disordered" evidence="1">
    <location>
        <begin position="1"/>
        <end position="23"/>
    </location>
</feature>
<gene>
    <name evidence="2" type="ORF">N657DRAFT_651713</name>
</gene>
<keyword evidence="3" id="KW-1185">Reference proteome</keyword>
<accession>A0AAN6YZ32</accession>
<protein>
    <submittedName>
        <fullName evidence="2">Uncharacterized protein</fullName>
    </submittedName>
</protein>
<dbReference type="EMBL" id="MU853291">
    <property type="protein sequence ID" value="KAK4118029.1"/>
    <property type="molecule type" value="Genomic_DNA"/>
</dbReference>
<comment type="caution">
    <text evidence="2">The sequence shown here is derived from an EMBL/GenBank/DDBJ whole genome shotgun (WGS) entry which is preliminary data.</text>
</comment>
<dbReference type="AlphaFoldDB" id="A0AAN6YZ32"/>